<name>A0A512ATS8_9BACT</name>
<dbReference type="RefSeq" id="WP_146895166.1">
    <property type="nucleotide sequence ID" value="NZ_BJYS01000004.1"/>
</dbReference>
<protein>
    <submittedName>
        <fullName evidence="1">Uncharacterized protein</fullName>
    </submittedName>
</protein>
<dbReference type="EMBL" id="BJYS01000004">
    <property type="protein sequence ID" value="GEO03126.1"/>
    <property type="molecule type" value="Genomic_DNA"/>
</dbReference>
<dbReference type="OrthoDB" id="9884743at2"/>
<sequence>MKKIITLLLICLPITLFAQELIGKKKKYISSIKQSSSLIVDLPEMSIWSNQAEAGSLFLICYFRDEKCEKTVSIYPNEKLKQWEKILNTNCAKVKGEELVWLDQRRQLLFKVVPCENQTFALESTKANVQ</sequence>
<dbReference type="Proteomes" id="UP000321532">
    <property type="component" value="Unassembled WGS sequence"/>
</dbReference>
<reference evidence="1 2" key="1">
    <citation type="submission" date="2019-07" db="EMBL/GenBank/DDBJ databases">
        <title>Whole genome shotgun sequence of Adhaeribacter aerolatus NBRC 106133.</title>
        <authorList>
            <person name="Hosoyama A."/>
            <person name="Uohara A."/>
            <person name="Ohji S."/>
            <person name="Ichikawa N."/>
        </authorList>
    </citation>
    <scope>NUCLEOTIDE SEQUENCE [LARGE SCALE GENOMIC DNA]</scope>
    <source>
        <strain evidence="1 2">NBRC 106133</strain>
    </source>
</reference>
<accession>A0A512ATS8</accession>
<comment type="caution">
    <text evidence="1">The sequence shown here is derived from an EMBL/GenBank/DDBJ whole genome shotgun (WGS) entry which is preliminary data.</text>
</comment>
<organism evidence="1 2">
    <name type="scientific">Adhaeribacter aerolatus</name>
    <dbReference type="NCBI Taxonomy" id="670289"/>
    <lineage>
        <taxon>Bacteria</taxon>
        <taxon>Pseudomonadati</taxon>
        <taxon>Bacteroidota</taxon>
        <taxon>Cytophagia</taxon>
        <taxon>Cytophagales</taxon>
        <taxon>Hymenobacteraceae</taxon>
        <taxon>Adhaeribacter</taxon>
    </lineage>
</organism>
<keyword evidence="2" id="KW-1185">Reference proteome</keyword>
<proteinExistence type="predicted"/>
<dbReference type="AlphaFoldDB" id="A0A512ATS8"/>
<gene>
    <name evidence="1" type="ORF">AAE02nite_07900</name>
</gene>
<evidence type="ECO:0000313" key="2">
    <source>
        <dbReference type="Proteomes" id="UP000321532"/>
    </source>
</evidence>
<evidence type="ECO:0000313" key="1">
    <source>
        <dbReference type="EMBL" id="GEO03126.1"/>
    </source>
</evidence>